<evidence type="ECO:0000313" key="7">
    <source>
        <dbReference type="Proteomes" id="UP001597342"/>
    </source>
</evidence>
<dbReference type="SUPFAM" id="SSF55785">
    <property type="entry name" value="PYP-like sensor domain (PAS domain)"/>
    <property type="match status" value="1"/>
</dbReference>
<protein>
    <submittedName>
        <fullName evidence="6">PAS domain-containing protein</fullName>
    </submittedName>
</protein>
<dbReference type="Proteomes" id="UP001597342">
    <property type="component" value="Unassembled WGS sequence"/>
</dbReference>
<evidence type="ECO:0000256" key="1">
    <source>
        <dbReference type="ARBA" id="ARBA00022630"/>
    </source>
</evidence>
<keyword evidence="7" id="KW-1185">Reference proteome</keyword>
<dbReference type="PANTHER" id="PTHR47429">
    <property type="entry name" value="PROTEIN TWIN LOV 1"/>
    <property type="match status" value="1"/>
</dbReference>
<dbReference type="InterPro" id="IPR035965">
    <property type="entry name" value="PAS-like_dom_sf"/>
</dbReference>
<dbReference type="EMBL" id="JBHUHU010000003">
    <property type="protein sequence ID" value="MFD2100034.1"/>
    <property type="molecule type" value="Genomic_DNA"/>
</dbReference>
<dbReference type="PROSITE" id="PS50113">
    <property type="entry name" value="PAC"/>
    <property type="match status" value="1"/>
</dbReference>
<keyword evidence="2" id="KW-0288">FMN</keyword>
<keyword evidence="1" id="KW-0285">Flavoprotein</keyword>
<dbReference type="RefSeq" id="WP_379830779.1">
    <property type="nucleotide sequence ID" value="NZ_JBHUHU010000003.1"/>
</dbReference>
<feature type="domain" description="PAC" evidence="5">
    <location>
        <begin position="129"/>
        <end position="172"/>
    </location>
</feature>
<dbReference type="Gene3D" id="3.30.450.20">
    <property type="entry name" value="PAS domain"/>
    <property type="match status" value="1"/>
</dbReference>
<sequence>MKARFYEEAVRQFYGNMKLGSSPISSMDFYASFFDSICRNMQDVQNLSSLSKEGKWKTVFPFQQEIIDKNHTVVVTDADVNIVYASQNMYFMNGYKPDEIIGKKPKIFQGKDTCHETTKVISKAIRNRTPFEVVLVNYKKNGAPYQCEIKGAPIWDKDGKLVNFIAFEKEVA</sequence>
<reference evidence="7" key="1">
    <citation type="journal article" date="2019" name="Int. J. Syst. Evol. Microbiol.">
        <title>The Global Catalogue of Microorganisms (GCM) 10K type strain sequencing project: providing services to taxonomists for standard genome sequencing and annotation.</title>
        <authorList>
            <consortium name="The Broad Institute Genomics Platform"/>
            <consortium name="The Broad Institute Genome Sequencing Center for Infectious Disease"/>
            <person name="Wu L."/>
            <person name="Ma J."/>
        </authorList>
    </citation>
    <scope>NUCLEOTIDE SEQUENCE [LARGE SCALE GENOMIC DNA]</scope>
    <source>
        <strain evidence="7">JCM 3389</strain>
    </source>
</reference>
<comment type="caution">
    <text evidence="6">The sequence shown here is derived from an EMBL/GenBank/DDBJ whole genome shotgun (WGS) entry which is preliminary data.</text>
</comment>
<evidence type="ECO:0000313" key="6">
    <source>
        <dbReference type="EMBL" id="MFD2100034.1"/>
    </source>
</evidence>
<dbReference type="PROSITE" id="PS50112">
    <property type="entry name" value="PAS"/>
    <property type="match status" value="1"/>
</dbReference>
<dbReference type="Pfam" id="PF13426">
    <property type="entry name" value="PAS_9"/>
    <property type="match status" value="1"/>
</dbReference>
<evidence type="ECO:0000256" key="2">
    <source>
        <dbReference type="ARBA" id="ARBA00022643"/>
    </source>
</evidence>
<gene>
    <name evidence="6" type="ORF">ACFSJE_09630</name>
</gene>
<evidence type="ECO:0000259" key="5">
    <source>
        <dbReference type="PROSITE" id="PS50113"/>
    </source>
</evidence>
<dbReference type="NCBIfam" id="TIGR00229">
    <property type="entry name" value="sensory_box"/>
    <property type="match status" value="1"/>
</dbReference>
<evidence type="ECO:0000259" key="4">
    <source>
        <dbReference type="PROSITE" id="PS50112"/>
    </source>
</evidence>
<keyword evidence="3" id="KW-0157">Chromophore</keyword>
<proteinExistence type="predicted"/>
<organism evidence="6 7">
    <name type="scientific">Flagellimonas iocasae</name>
    <dbReference type="NCBI Taxonomy" id="2055905"/>
    <lineage>
        <taxon>Bacteria</taxon>
        <taxon>Pseudomonadati</taxon>
        <taxon>Bacteroidota</taxon>
        <taxon>Flavobacteriia</taxon>
        <taxon>Flavobacteriales</taxon>
        <taxon>Flavobacteriaceae</taxon>
        <taxon>Flagellimonas</taxon>
    </lineage>
</organism>
<accession>A0ABW4XYE1</accession>
<name>A0ABW4XYE1_9FLAO</name>
<dbReference type="InterPro" id="IPR000700">
    <property type="entry name" value="PAS-assoc_C"/>
</dbReference>
<dbReference type="InterPro" id="IPR000014">
    <property type="entry name" value="PAS"/>
</dbReference>
<feature type="domain" description="PAS" evidence="4">
    <location>
        <begin position="73"/>
        <end position="103"/>
    </location>
</feature>
<evidence type="ECO:0000256" key="3">
    <source>
        <dbReference type="ARBA" id="ARBA00022991"/>
    </source>
</evidence>
<dbReference type="CDD" id="cd00130">
    <property type="entry name" value="PAS"/>
    <property type="match status" value="1"/>
</dbReference>
<dbReference type="PANTHER" id="PTHR47429:SF2">
    <property type="entry name" value="PROTEIN TWIN LOV 1"/>
    <property type="match status" value="1"/>
</dbReference>